<dbReference type="CDD" id="cd01314">
    <property type="entry name" value="D-HYD"/>
    <property type="match status" value="1"/>
</dbReference>
<keyword evidence="5" id="KW-0378">Hydrolase</keyword>
<accession>A0A1J4J4Y8</accession>
<comment type="cofactor">
    <cofactor evidence="1">
        <name>Zn(2+)</name>
        <dbReference type="ChEBI" id="CHEBI:29105"/>
    </cofactor>
</comment>
<evidence type="ECO:0000256" key="2">
    <source>
        <dbReference type="ARBA" id="ARBA00008829"/>
    </source>
</evidence>
<dbReference type="VEuPathDB" id="TrichDB:TRFO_40940"/>
<protein>
    <recommendedName>
        <fullName evidence="7">dihydropyrimidinase</fullName>
        <ecNumber evidence="7">3.5.2.2</ecNumber>
    </recommendedName>
</protein>
<gene>
    <name evidence="10" type="ORF">TRFO_40940</name>
</gene>
<dbReference type="EMBL" id="MLAK01001472">
    <property type="protein sequence ID" value="OHS92723.1"/>
    <property type="molecule type" value="Genomic_DNA"/>
</dbReference>
<dbReference type="Gene3D" id="2.30.40.10">
    <property type="entry name" value="Urease, subunit C, domain 1"/>
    <property type="match status" value="1"/>
</dbReference>
<dbReference type="InterPro" id="IPR011059">
    <property type="entry name" value="Metal-dep_hydrolase_composite"/>
</dbReference>
<dbReference type="SUPFAM" id="SSF51338">
    <property type="entry name" value="Composite domain of metallo-dependent hydrolases"/>
    <property type="match status" value="2"/>
</dbReference>
<name>A0A1J4J4Y8_9EUKA</name>
<evidence type="ECO:0000256" key="6">
    <source>
        <dbReference type="ARBA" id="ARBA00036696"/>
    </source>
</evidence>
<dbReference type="InterPro" id="IPR050378">
    <property type="entry name" value="Metallo-dep_Hydrolases_sf"/>
</dbReference>
<dbReference type="Proteomes" id="UP000179807">
    <property type="component" value="Unassembled WGS sequence"/>
</dbReference>
<dbReference type="InterPro" id="IPR011778">
    <property type="entry name" value="Hydantoinase/dihydroPyrase"/>
</dbReference>
<dbReference type="GO" id="GO:0046872">
    <property type="term" value="F:metal ion binding"/>
    <property type="evidence" value="ECO:0007669"/>
    <property type="project" value="UniProtKB-KW"/>
</dbReference>
<evidence type="ECO:0000256" key="1">
    <source>
        <dbReference type="ARBA" id="ARBA00001947"/>
    </source>
</evidence>
<organism evidence="10 11">
    <name type="scientific">Tritrichomonas foetus</name>
    <dbReference type="NCBI Taxonomy" id="1144522"/>
    <lineage>
        <taxon>Eukaryota</taxon>
        <taxon>Metamonada</taxon>
        <taxon>Parabasalia</taxon>
        <taxon>Tritrichomonadida</taxon>
        <taxon>Tritrichomonadidae</taxon>
        <taxon>Tritrichomonas</taxon>
    </lineage>
</organism>
<dbReference type="Gene3D" id="3.20.20.140">
    <property type="entry name" value="Metal-dependent hydrolases"/>
    <property type="match status" value="1"/>
</dbReference>
<evidence type="ECO:0000259" key="9">
    <source>
        <dbReference type="Pfam" id="PF01979"/>
    </source>
</evidence>
<dbReference type="GO" id="GO:0006208">
    <property type="term" value="P:pyrimidine nucleobase catabolic process"/>
    <property type="evidence" value="ECO:0007669"/>
    <property type="project" value="TreeGrafter"/>
</dbReference>
<dbReference type="AlphaFoldDB" id="A0A1J4J4Y8"/>
<dbReference type="OrthoDB" id="10258955at2759"/>
<dbReference type="InterPro" id="IPR032466">
    <property type="entry name" value="Metal_Hydrolase"/>
</dbReference>
<evidence type="ECO:0000256" key="8">
    <source>
        <dbReference type="PIRSR" id="PIRSR611778-50"/>
    </source>
</evidence>
<comment type="catalytic activity">
    <reaction evidence="6">
        <text>5,6-dihydrouracil + H2O = 3-(carbamoylamino)propanoate + H(+)</text>
        <dbReference type="Rhea" id="RHEA:16121"/>
        <dbReference type="ChEBI" id="CHEBI:11892"/>
        <dbReference type="ChEBI" id="CHEBI:15377"/>
        <dbReference type="ChEBI" id="CHEBI:15378"/>
        <dbReference type="ChEBI" id="CHEBI:15901"/>
        <dbReference type="EC" id="3.5.2.2"/>
    </reaction>
</comment>
<sequence>MSILLKNGIIVNDNERFVGDIFIESGKIVEIGRNIDPKNISSDFKILNCEGKYVIPGGIDPHTHIQMQGAVFRVADDWFSGTRAAAAGGTTCVIDFVPVNKGENPSTCLLNWEEVAKKSVIDYSFHMSCVDWNKDSRDAIELAISHGINSTKVYLAYKDALMLDSYKDFLEFFDFCAKHGILPQVHCEDGDIIPFLQDKLFNSGETSPSAHPKSRPSYVEASAVQHCLSMAEAANCPVYIVHNTCEEVINIIETCQQRINTNNEQNHEERNNKFNVFAECTISHLIFTDEMNNDLDFDIAAGAILSPPLRKEKDMLALWKALKRGVIKTICTDHCPWTLEQKRLGMNDFRKIVNGVPSIEERMTLAWSMGVEKGLITPEEYVAATSTNAAKIFGFYPKKGTIKIGSDADIVIIDPNAKRVITKSDQFCAADFNLFEGIEVKGIPVTTISNGKIIWNCEVIDGIAQYKNGFITDESQGHFIKRNTFEPYVYSSNKTNKK</sequence>
<comment type="similarity">
    <text evidence="2">Belongs to the metallo-dependent hydrolases superfamily. Hydantoinase/dihydropyrimidinase family.</text>
</comment>
<evidence type="ECO:0000256" key="4">
    <source>
        <dbReference type="ARBA" id="ARBA00022723"/>
    </source>
</evidence>
<feature type="modified residue" description="N6-carboxylysine" evidence="8">
    <location>
        <position position="152"/>
    </location>
</feature>
<evidence type="ECO:0000313" key="10">
    <source>
        <dbReference type="EMBL" id="OHS92723.1"/>
    </source>
</evidence>
<keyword evidence="3" id="KW-0597">Phosphoprotein</keyword>
<feature type="domain" description="Amidohydrolase-related" evidence="9">
    <location>
        <begin position="53"/>
        <end position="454"/>
    </location>
</feature>
<dbReference type="NCBIfam" id="TIGR02033">
    <property type="entry name" value="D-hydantoinase"/>
    <property type="match status" value="1"/>
</dbReference>
<dbReference type="RefSeq" id="XP_068345860.1">
    <property type="nucleotide sequence ID" value="XM_068513490.1"/>
</dbReference>
<proteinExistence type="inferred from homology"/>
<comment type="PTM">
    <text evidence="8">Carbamylation allows a single lysine to coordinate two divalent metal cations.</text>
</comment>
<evidence type="ECO:0000256" key="7">
    <source>
        <dbReference type="ARBA" id="ARBA00039113"/>
    </source>
</evidence>
<evidence type="ECO:0000256" key="5">
    <source>
        <dbReference type="ARBA" id="ARBA00022801"/>
    </source>
</evidence>
<dbReference type="GO" id="GO:0005829">
    <property type="term" value="C:cytosol"/>
    <property type="evidence" value="ECO:0007669"/>
    <property type="project" value="TreeGrafter"/>
</dbReference>
<comment type="caution">
    <text evidence="10">The sequence shown here is derived from an EMBL/GenBank/DDBJ whole genome shotgun (WGS) entry which is preliminary data.</text>
</comment>
<evidence type="ECO:0000256" key="3">
    <source>
        <dbReference type="ARBA" id="ARBA00022553"/>
    </source>
</evidence>
<reference evidence="10" key="1">
    <citation type="submission" date="2016-10" db="EMBL/GenBank/DDBJ databases">
        <authorList>
            <person name="Benchimol M."/>
            <person name="Almeida L.G."/>
            <person name="Vasconcelos A.T."/>
            <person name="Perreira-Neves A."/>
            <person name="Rosa I.A."/>
            <person name="Tasca T."/>
            <person name="Bogo M.R."/>
            <person name="de Souza W."/>
        </authorList>
    </citation>
    <scope>NUCLEOTIDE SEQUENCE [LARGE SCALE GENOMIC DNA]</scope>
    <source>
        <strain evidence="10">K</strain>
    </source>
</reference>
<dbReference type="PANTHER" id="PTHR11647:SF1">
    <property type="entry name" value="COLLAPSIN RESPONSE MEDIATOR PROTEIN"/>
    <property type="match status" value="1"/>
</dbReference>
<keyword evidence="4" id="KW-0479">Metal-binding</keyword>
<dbReference type="FunFam" id="3.20.20.140:FF:000217">
    <property type="entry name" value="Dihydropyrimidinase-related protein 1"/>
    <property type="match status" value="1"/>
</dbReference>
<dbReference type="EC" id="3.5.2.2" evidence="7"/>
<dbReference type="InterPro" id="IPR006680">
    <property type="entry name" value="Amidohydro-rel"/>
</dbReference>
<dbReference type="GeneID" id="94848194"/>
<dbReference type="Pfam" id="PF01979">
    <property type="entry name" value="Amidohydro_1"/>
    <property type="match status" value="1"/>
</dbReference>
<dbReference type="SUPFAM" id="SSF51556">
    <property type="entry name" value="Metallo-dependent hydrolases"/>
    <property type="match status" value="1"/>
</dbReference>
<evidence type="ECO:0000313" key="11">
    <source>
        <dbReference type="Proteomes" id="UP000179807"/>
    </source>
</evidence>
<keyword evidence="11" id="KW-1185">Reference proteome</keyword>
<dbReference type="GO" id="GO:0004157">
    <property type="term" value="F:dihydropyrimidinase activity"/>
    <property type="evidence" value="ECO:0007669"/>
    <property type="project" value="UniProtKB-EC"/>
</dbReference>
<dbReference type="PANTHER" id="PTHR11647">
    <property type="entry name" value="HYDRANTOINASE/DIHYDROPYRIMIDINASE FAMILY MEMBER"/>
    <property type="match status" value="1"/>
</dbReference>